<evidence type="ECO:0000313" key="2">
    <source>
        <dbReference type="Proteomes" id="UP000230750"/>
    </source>
</evidence>
<proteinExistence type="predicted"/>
<evidence type="ECO:0000313" key="1">
    <source>
        <dbReference type="EMBL" id="PIK35041.1"/>
    </source>
</evidence>
<gene>
    <name evidence="1" type="ORF">BSL78_28127</name>
</gene>
<reference evidence="1 2" key="1">
    <citation type="journal article" date="2017" name="PLoS Biol.">
        <title>The sea cucumber genome provides insights into morphological evolution and visceral regeneration.</title>
        <authorList>
            <person name="Zhang X."/>
            <person name="Sun L."/>
            <person name="Yuan J."/>
            <person name="Sun Y."/>
            <person name="Gao Y."/>
            <person name="Zhang L."/>
            <person name="Li S."/>
            <person name="Dai H."/>
            <person name="Hamel J.F."/>
            <person name="Liu C."/>
            <person name="Yu Y."/>
            <person name="Liu S."/>
            <person name="Lin W."/>
            <person name="Guo K."/>
            <person name="Jin S."/>
            <person name="Xu P."/>
            <person name="Storey K.B."/>
            <person name="Huan P."/>
            <person name="Zhang T."/>
            <person name="Zhou Y."/>
            <person name="Zhang J."/>
            <person name="Lin C."/>
            <person name="Li X."/>
            <person name="Xing L."/>
            <person name="Huo D."/>
            <person name="Sun M."/>
            <person name="Wang L."/>
            <person name="Mercier A."/>
            <person name="Li F."/>
            <person name="Yang H."/>
            <person name="Xiang J."/>
        </authorList>
    </citation>
    <scope>NUCLEOTIDE SEQUENCE [LARGE SCALE GENOMIC DNA]</scope>
    <source>
        <strain evidence="1">Shaxun</strain>
        <tissue evidence="1">Muscle</tissue>
    </source>
</reference>
<name>A0A2G8JH10_STIJA</name>
<evidence type="ECO:0008006" key="3">
    <source>
        <dbReference type="Google" id="ProtNLM"/>
    </source>
</evidence>
<protein>
    <recommendedName>
        <fullName evidence="3">MULE transposase domain-containing protein</fullName>
    </recommendedName>
</protein>
<organism evidence="1 2">
    <name type="scientific">Stichopus japonicus</name>
    <name type="common">Sea cucumber</name>
    <dbReference type="NCBI Taxonomy" id="307972"/>
    <lineage>
        <taxon>Eukaryota</taxon>
        <taxon>Metazoa</taxon>
        <taxon>Echinodermata</taxon>
        <taxon>Eleutherozoa</taxon>
        <taxon>Echinozoa</taxon>
        <taxon>Holothuroidea</taxon>
        <taxon>Aspidochirotacea</taxon>
        <taxon>Aspidochirotida</taxon>
        <taxon>Stichopodidae</taxon>
        <taxon>Apostichopus</taxon>
    </lineage>
</organism>
<accession>A0A2G8JH10</accession>
<dbReference type="Proteomes" id="UP000230750">
    <property type="component" value="Unassembled WGS sequence"/>
</dbReference>
<dbReference type="OrthoDB" id="10510990at2759"/>
<comment type="caution">
    <text evidence="1">The sequence shown here is derived from an EMBL/GenBank/DDBJ whole genome shotgun (WGS) entry which is preliminary data.</text>
</comment>
<keyword evidence="2" id="KW-1185">Reference proteome</keyword>
<dbReference type="AlphaFoldDB" id="A0A2G8JH10"/>
<sequence>MTLDEGSVFPSFPQVSVQLPIQTDFSLQDILDFNEELPRGALIGHHGYPGITLVFQTENMKNNARFLEDGAVLEVDTTFGQHNFYVTIIATQDKSLIGRDGRYPWVMIAVSFHEQKTTFVHELIVHDIVSETLVLKQKKIKPVIITDAETSIWKSWKPYGKLLRCCNHFQQNFKKYLQQDLHIPKSQTVQFVHAVFKADGLIECEISRSL</sequence>
<dbReference type="EMBL" id="MRZV01002001">
    <property type="protein sequence ID" value="PIK35041.1"/>
    <property type="molecule type" value="Genomic_DNA"/>
</dbReference>